<evidence type="ECO:0000256" key="1">
    <source>
        <dbReference type="ARBA" id="ARBA00004196"/>
    </source>
</evidence>
<dbReference type="Gene3D" id="1.50.10.100">
    <property type="entry name" value="Chondroitin AC/alginate lyase"/>
    <property type="match status" value="1"/>
</dbReference>
<dbReference type="GO" id="GO:0016829">
    <property type="term" value="F:lyase activity"/>
    <property type="evidence" value="ECO:0007669"/>
    <property type="project" value="InterPro"/>
</dbReference>
<dbReference type="EMBL" id="PZKE01000007">
    <property type="protein sequence ID" value="PTE14563.1"/>
    <property type="molecule type" value="Genomic_DNA"/>
</dbReference>
<name>A0A2T4J9M1_FUSBL</name>
<organism evidence="3 4">
    <name type="scientific">Fuscovulum blasticum DSM 2131</name>
    <dbReference type="NCBI Taxonomy" id="1188250"/>
    <lineage>
        <taxon>Bacteria</taxon>
        <taxon>Pseudomonadati</taxon>
        <taxon>Pseudomonadota</taxon>
        <taxon>Alphaproteobacteria</taxon>
        <taxon>Rhodobacterales</taxon>
        <taxon>Paracoccaceae</taxon>
        <taxon>Pseudogemmobacter</taxon>
    </lineage>
</organism>
<dbReference type="InterPro" id="IPR008929">
    <property type="entry name" value="Chondroitin_lyas"/>
</dbReference>
<protein>
    <submittedName>
        <fullName evidence="3">Heparinase</fullName>
    </submittedName>
</protein>
<evidence type="ECO:0000313" key="3">
    <source>
        <dbReference type="EMBL" id="PTE14563.1"/>
    </source>
</evidence>
<reference evidence="3 4" key="1">
    <citation type="submission" date="2018-03" db="EMBL/GenBank/DDBJ databases">
        <title>Rhodobacter blasticus.</title>
        <authorList>
            <person name="Meyer T.E."/>
            <person name="Miller S."/>
            <person name="Lodha T."/>
            <person name="Gandham S."/>
            <person name="Chintalapati S."/>
            <person name="Chintalapati V.R."/>
        </authorList>
    </citation>
    <scope>NUCLEOTIDE SEQUENCE [LARGE SCALE GENOMIC DNA]</scope>
    <source>
        <strain evidence="3 4">DSM 2131</strain>
    </source>
</reference>
<proteinExistence type="predicted"/>
<dbReference type="RefSeq" id="WP_107673254.1">
    <property type="nucleotide sequence ID" value="NZ_PZKE01000007.1"/>
</dbReference>
<comment type="subcellular location">
    <subcellularLocation>
        <location evidence="1">Cell envelope</location>
    </subcellularLocation>
</comment>
<dbReference type="InterPro" id="IPR012480">
    <property type="entry name" value="Hepar_II_III_C"/>
</dbReference>
<feature type="domain" description="Heparinase II/III-like C-terminal" evidence="2">
    <location>
        <begin position="299"/>
        <end position="553"/>
    </location>
</feature>
<gene>
    <name evidence="3" type="ORF">C5F44_09320</name>
</gene>
<dbReference type="Proteomes" id="UP000241362">
    <property type="component" value="Unassembled WGS sequence"/>
</dbReference>
<sequence length="575" mass="60782">MGREGTAERRAGLANRIAVWRAGRVAAATGFVSQPEPRSMGLYARGKQLVSGNILFAGHLVEAPGALLWDIPAPDAAFAAEAQGFAWLDDLVAVGTPEARRIAQGWTRGWIDRFGNGSGPGWSPELTGRRVIRLLHHAIFLLHGQDKPASDALLTSLARQTAFLARRAGAASPGLPRFEALTGLLCASLALIGMEDHVAPATSALVRDCTREIDAAGGIPTRNPEELLEVLTLLTWAARALAEADRDIPPELGQAIDRIAPCLRTLRHADGGLARFHGGGGGVDGRLDQALAASAMLKPPGHLAQAMGFVRLSAGRTSLILDAADPPSGAASATAHASTAAFELTSGRRPLIVSCGSGLSFGPDWRLAGRATQSHSALAISGYSSSRFGTSKQPGALGDSARVTALNTWADTGAEVYVAHDGWSATHGLTAGRRLSLSTNGRLLTGTDTLTATTPAEIARFQDLLTRSKLDGIAFTIRFHLHPDVDATLDMGGTAVSMQLRSGEIWVLRHDGRAHLSLDPSVYLETGRLRPRPAWAIVLTGRARENETRIGWTLAKAQDTPTGIRDIDREDPVSL</sequence>
<dbReference type="GO" id="GO:0030313">
    <property type="term" value="C:cell envelope"/>
    <property type="evidence" value="ECO:0007669"/>
    <property type="project" value="UniProtKB-SubCell"/>
</dbReference>
<dbReference type="Pfam" id="PF07940">
    <property type="entry name" value="Hepar_II_III_C"/>
    <property type="match status" value="1"/>
</dbReference>
<evidence type="ECO:0000313" key="4">
    <source>
        <dbReference type="Proteomes" id="UP000241362"/>
    </source>
</evidence>
<dbReference type="Gene3D" id="2.70.98.70">
    <property type="match status" value="1"/>
</dbReference>
<dbReference type="AlphaFoldDB" id="A0A2T4J9M1"/>
<keyword evidence="4" id="KW-1185">Reference proteome</keyword>
<comment type="caution">
    <text evidence="3">The sequence shown here is derived from an EMBL/GenBank/DDBJ whole genome shotgun (WGS) entry which is preliminary data.</text>
</comment>
<accession>A0A2T4J9M1</accession>
<evidence type="ECO:0000259" key="2">
    <source>
        <dbReference type="Pfam" id="PF07940"/>
    </source>
</evidence>